<name>A0A0E9W941_ANGAN</name>
<protein>
    <submittedName>
        <fullName evidence="1">Uncharacterized protein</fullName>
    </submittedName>
</protein>
<dbReference type="EMBL" id="GBXM01021776">
    <property type="protein sequence ID" value="JAH86801.1"/>
    <property type="molecule type" value="Transcribed_RNA"/>
</dbReference>
<evidence type="ECO:0000313" key="1">
    <source>
        <dbReference type="EMBL" id="JAH86801.1"/>
    </source>
</evidence>
<dbReference type="AlphaFoldDB" id="A0A0E9W941"/>
<reference evidence="1" key="2">
    <citation type="journal article" date="2015" name="Fish Shellfish Immunol.">
        <title>Early steps in the European eel (Anguilla anguilla)-Vibrio vulnificus interaction in the gills: Role of the RtxA13 toxin.</title>
        <authorList>
            <person name="Callol A."/>
            <person name="Pajuelo D."/>
            <person name="Ebbesson L."/>
            <person name="Teles M."/>
            <person name="MacKenzie S."/>
            <person name="Amaro C."/>
        </authorList>
    </citation>
    <scope>NUCLEOTIDE SEQUENCE</scope>
</reference>
<organism evidence="1">
    <name type="scientific">Anguilla anguilla</name>
    <name type="common">European freshwater eel</name>
    <name type="synonym">Muraena anguilla</name>
    <dbReference type="NCBI Taxonomy" id="7936"/>
    <lineage>
        <taxon>Eukaryota</taxon>
        <taxon>Metazoa</taxon>
        <taxon>Chordata</taxon>
        <taxon>Craniata</taxon>
        <taxon>Vertebrata</taxon>
        <taxon>Euteleostomi</taxon>
        <taxon>Actinopterygii</taxon>
        <taxon>Neopterygii</taxon>
        <taxon>Teleostei</taxon>
        <taxon>Anguilliformes</taxon>
        <taxon>Anguillidae</taxon>
        <taxon>Anguilla</taxon>
    </lineage>
</organism>
<reference evidence="1" key="1">
    <citation type="submission" date="2014-11" db="EMBL/GenBank/DDBJ databases">
        <authorList>
            <person name="Amaro Gonzalez C."/>
        </authorList>
    </citation>
    <scope>NUCLEOTIDE SEQUENCE</scope>
</reference>
<accession>A0A0E9W941</accession>
<sequence length="35" mass="3793">MVSIQFCTGIVFSQCIVYGHALVFMQCGLAGRRVG</sequence>
<proteinExistence type="predicted"/>